<dbReference type="EMBL" id="UOEU01000905">
    <property type="protein sequence ID" value="VAW42268.1"/>
    <property type="molecule type" value="Genomic_DNA"/>
</dbReference>
<dbReference type="GO" id="GO:1904680">
    <property type="term" value="F:peptide transmembrane transporter activity"/>
    <property type="evidence" value="ECO:0007669"/>
    <property type="project" value="TreeGrafter"/>
</dbReference>
<keyword evidence="4" id="KW-0732">Signal</keyword>
<name>A0A3B0VF69_9ZZZZ</name>
<proteinExistence type="inferred from homology"/>
<evidence type="ECO:0000256" key="3">
    <source>
        <dbReference type="ARBA" id="ARBA00022448"/>
    </source>
</evidence>
<keyword evidence="3" id="KW-0813">Transport</keyword>
<accession>A0A3B0VF69</accession>
<dbReference type="SUPFAM" id="SSF53850">
    <property type="entry name" value="Periplasmic binding protein-like II"/>
    <property type="match status" value="1"/>
</dbReference>
<dbReference type="AlphaFoldDB" id="A0A3B0VF69"/>
<evidence type="ECO:0000259" key="5">
    <source>
        <dbReference type="Pfam" id="PF00496"/>
    </source>
</evidence>
<comment type="similarity">
    <text evidence="2">Belongs to the bacterial solute-binding protein 5 family.</text>
</comment>
<dbReference type="InterPro" id="IPR039424">
    <property type="entry name" value="SBP_5"/>
</dbReference>
<feature type="non-terminal residue" evidence="6">
    <location>
        <position position="336"/>
    </location>
</feature>
<gene>
    <name evidence="6" type="ORF">MNBD_CHLOROFLEXI01-1783</name>
</gene>
<evidence type="ECO:0000313" key="6">
    <source>
        <dbReference type="EMBL" id="VAW42268.1"/>
    </source>
</evidence>
<evidence type="ECO:0000256" key="4">
    <source>
        <dbReference type="ARBA" id="ARBA00022729"/>
    </source>
</evidence>
<dbReference type="Gene3D" id="3.40.190.10">
    <property type="entry name" value="Periplasmic binding protein-like II"/>
    <property type="match status" value="1"/>
</dbReference>
<evidence type="ECO:0000256" key="1">
    <source>
        <dbReference type="ARBA" id="ARBA00004196"/>
    </source>
</evidence>
<evidence type="ECO:0000256" key="2">
    <source>
        <dbReference type="ARBA" id="ARBA00005695"/>
    </source>
</evidence>
<dbReference type="GO" id="GO:0015833">
    <property type="term" value="P:peptide transport"/>
    <property type="evidence" value="ECO:0007669"/>
    <property type="project" value="TreeGrafter"/>
</dbReference>
<comment type="subcellular location">
    <subcellularLocation>
        <location evidence="1">Cell envelope</location>
    </subcellularLocation>
</comment>
<dbReference type="InterPro" id="IPR000914">
    <property type="entry name" value="SBP_5_dom"/>
</dbReference>
<dbReference type="Gene3D" id="3.10.105.10">
    <property type="entry name" value="Dipeptide-binding Protein, Domain 3"/>
    <property type="match status" value="1"/>
</dbReference>
<dbReference type="Gene3D" id="3.90.76.10">
    <property type="entry name" value="Dipeptide-binding Protein, Domain 1"/>
    <property type="match status" value="1"/>
</dbReference>
<organism evidence="6">
    <name type="scientific">hydrothermal vent metagenome</name>
    <dbReference type="NCBI Taxonomy" id="652676"/>
    <lineage>
        <taxon>unclassified sequences</taxon>
        <taxon>metagenomes</taxon>
        <taxon>ecological metagenomes</taxon>
    </lineage>
</organism>
<reference evidence="6" key="1">
    <citation type="submission" date="2018-06" db="EMBL/GenBank/DDBJ databases">
        <authorList>
            <person name="Zhirakovskaya E."/>
        </authorList>
    </citation>
    <scope>NUCLEOTIDE SEQUENCE</scope>
</reference>
<protein>
    <submittedName>
        <fullName evidence="6">Oligopeptide ABC transporter, periplasmic oligopeptide-binding protein OppA (TC 3.A.1.5.1)</fullName>
    </submittedName>
</protein>
<dbReference type="Pfam" id="PF00496">
    <property type="entry name" value="SBP_bac_5"/>
    <property type="match status" value="1"/>
</dbReference>
<sequence>MEATPEPTAIPSPAPEEDEKVILDISFVRESPPNIDPQVTNDPDGIDLIENLFVGLTRYNHLTNQVEPALAKEWDVAGNGRSWTFYLRDDIFWVKPSEETIDGFVIAEAVRPVVASDIVFAIQRACARETNTPGAFILFLIEGCEAVQQLASATPADLENVGVQALNDTTLQINLVKPAAHFLTITSMWFMRPLPRELFEDEAIGDDWQAAVQDETPLLTSGSFMFLDSTLTTLQRNTLWPIPFQGNVQLVNINYLTDDDLALSLWEAKSLDMIDATAVDLFDVADSTLQQTAVVSQQTLFYLNFDFNSGIFRESTVRQAFAAAIDREALGEAIYG</sequence>
<feature type="domain" description="Solute-binding protein family 5" evidence="5">
    <location>
        <begin position="65"/>
        <end position="335"/>
    </location>
</feature>
<dbReference type="GO" id="GO:0030313">
    <property type="term" value="C:cell envelope"/>
    <property type="evidence" value="ECO:0007669"/>
    <property type="project" value="UniProtKB-SubCell"/>
</dbReference>
<dbReference type="PANTHER" id="PTHR30290">
    <property type="entry name" value="PERIPLASMIC BINDING COMPONENT OF ABC TRANSPORTER"/>
    <property type="match status" value="1"/>
</dbReference>
<dbReference type="PANTHER" id="PTHR30290:SF10">
    <property type="entry name" value="PERIPLASMIC OLIGOPEPTIDE-BINDING PROTEIN-RELATED"/>
    <property type="match status" value="1"/>
</dbReference>